<keyword evidence="1" id="KW-0812">Transmembrane</keyword>
<evidence type="ECO:0000313" key="3">
    <source>
        <dbReference type="EMBL" id="ECJ9880253.1"/>
    </source>
</evidence>
<evidence type="ECO:0000256" key="1">
    <source>
        <dbReference type="SAM" id="Phobius"/>
    </source>
</evidence>
<dbReference type="EMBL" id="AAJAEQ010000209">
    <property type="protein sequence ID" value="ECJ9880253.1"/>
    <property type="molecule type" value="Genomic_DNA"/>
</dbReference>
<dbReference type="EMBL" id="AAGKJW010000037">
    <property type="protein sequence ID" value="EBP0251638.1"/>
    <property type="molecule type" value="Genomic_DNA"/>
</dbReference>
<dbReference type="AlphaFoldDB" id="A0A5Y4BTQ1"/>
<name>A0A5Y4BTQ1_SALER</name>
<protein>
    <submittedName>
        <fullName evidence="3">Uncharacterized protein</fullName>
    </submittedName>
</protein>
<organism evidence="3">
    <name type="scientific">Salmonella enterica</name>
    <name type="common">Salmonella choleraesuis</name>
    <dbReference type="NCBI Taxonomy" id="28901"/>
    <lineage>
        <taxon>Bacteria</taxon>
        <taxon>Pseudomonadati</taxon>
        <taxon>Pseudomonadota</taxon>
        <taxon>Gammaproteobacteria</taxon>
        <taxon>Enterobacterales</taxon>
        <taxon>Enterobacteriaceae</taxon>
        <taxon>Salmonella</taxon>
    </lineage>
</organism>
<keyword evidence="1" id="KW-0472">Membrane</keyword>
<keyword evidence="1" id="KW-1133">Transmembrane helix</keyword>
<evidence type="ECO:0000313" key="2">
    <source>
        <dbReference type="EMBL" id="EBP0251638.1"/>
    </source>
</evidence>
<reference evidence="3" key="2">
    <citation type="submission" date="2019-07" db="EMBL/GenBank/DDBJ databases">
        <authorList>
            <consortium name="PulseNet: The National Subtyping Network for Foodborne Disease Surveillance"/>
            <person name="Tarr C.L."/>
            <person name="Trees E."/>
            <person name="Katz L.S."/>
            <person name="Carleton-Romer H.A."/>
            <person name="Stroika S."/>
            <person name="Kucerova Z."/>
            <person name="Roache K.F."/>
            <person name="Sabol A.L."/>
            <person name="Besser J."/>
            <person name="Gerner-Smidt P."/>
        </authorList>
    </citation>
    <scope>NUCLEOTIDE SEQUENCE</scope>
    <source>
        <strain evidence="3">PNUSAS085443</strain>
    </source>
</reference>
<accession>A0A5Y4BTQ1</accession>
<comment type="caution">
    <text evidence="3">The sequence shown here is derived from an EMBL/GenBank/DDBJ whole genome shotgun (WGS) entry which is preliminary data.</text>
</comment>
<reference evidence="2" key="1">
    <citation type="submission" date="2018-07" db="EMBL/GenBank/DDBJ databases">
        <authorList>
            <consortium name="GenomeTrakr network: Whole genome sequencing for foodborne pathogen traceback"/>
        </authorList>
    </citation>
    <scope>NUCLEOTIDE SEQUENCE</scope>
    <source>
        <strain evidence="2">FLUFL-939</strain>
    </source>
</reference>
<feature type="transmembrane region" description="Helical" evidence="1">
    <location>
        <begin position="25"/>
        <end position="44"/>
    </location>
</feature>
<feature type="non-terminal residue" evidence="3">
    <location>
        <position position="1"/>
    </location>
</feature>
<proteinExistence type="predicted"/>
<sequence>TLFAIHIIKIAYYLIKHENFHFPPISSFATVVFTFLIFIFILSWQNSYFSEKNLPVKTYALAHLLDFSINHHCINLDTEKVSVVFIGSSQDKVLIDDSDIYINSIESFLKGNSSSFFMKDDYNFKIKQCVYN</sequence>
<gene>
    <name evidence="3" type="ORF">FQR15_24535</name>
    <name evidence="2" type="ORF">IX07_25040</name>
</gene>